<evidence type="ECO:0000256" key="1">
    <source>
        <dbReference type="SAM" id="MobiDB-lite"/>
    </source>
</evidence>
<dbReference type="PaxDb" id="35128-Thaps25441"/>
<reference evidence="2 3" key="2">
    <citation type="journal article" date="2008" name="Nature">
        <title>The Phaeodactylum genome reveals the evolutionary history of diatom genomes.</title>
        <authorList>
            <person name="Bowler C."/>
            <person name="Allen A.E."/>
            <person name="Badger J.H."/>
            <person name="Grimwood J."/>
            <person name="Jabbari K."/>
            <person name="Kuo A."/>
            <person name="Maheswari U."/>
            <person name="Martens C."/>
            <person name="Maumus F."/>
            <person name="Otillar R.P."/>
            <person name="Rayko E."/>
            <person name="Salamov A."/>
            <person name="Vandepoele K."/>
            <person name="Beszteri B."/>
            <person name="Gruber A."/>
            <person name="Heijde M."/>
            <person name="Katinka M."/>
            <person name="Mock T."/>
            <person name="Valentin K."/>
            <person name="Verret F."/>
            <person name="Berges J.A."/>
            <person name="Brownlee C."/>
            <person name="Cadoret J.P."/>
            <person name="Chiovitti A."/>
            <person name="Choi C.J."/>
            <person name="Coesel S."/>
            <person name="De Martino A."/>
            <person name="Detter J.C."/>
            <person name="Durkin C."/>
            <person name="Falciatore A."/>
            <person name="Fournet J."/>
            <person name="Haruta M."/>
            <person name="Huysman M.J."/>
            <person name="Jenkins B.D."/>
            <person name="Jiroutova K."/>
            <person name="Jorgensen R.E."/>
            <person name="Joubert Y."/>
            <person name="Kaplan A."/>
            <person name="Kroger N."/>
            <person name="Kroth P.G."/>
            <person name="La Roche J."/>
            <person name="Lindquist E."/>
            <person name="Lommer M."/>
            <person name="Martin-Jezequel V."/>
            <person name="Lopez P.J."/>
            <person name="Lucas S."/>
            <person name="Mangogna M."/>
            <person name="McGinnis K."/>
            <person name="Medlin L.K."/>
            <person name="Montsant A."/>
            <person name="Oudot-Le Secq M.P."/>
            <person name="Napoli C."/>
            <person name="Obornik M."/>
            <person name="Parker M.S."/>
            <person name="Petit J.L."/>
            <person name="Porcel B.M."/>
            <person name="Poulsen N."/>
            <person name="Robison M."/>
            <person name="Rychlewski L."/>
            <person name="Rynearson T.A."/>
            <person name="Schmutz J."/>
            <person name="Shapiro H."/>
            <person name="Siaut M."/>
            <person name="Stanley M."/>
            <person name="Sussman M.R."/>
            <person name="Taylor A.R."/>
            <person name="Vardi A."/>
            <person name="von Dassow P."/>
            <person name="Vyverman W."/>
            <person name="Willis A."/>
            <person name="Wyrwicz L.S."/>
            <person name="Rokhsar D.S."/>
            <person name="Weissenbach J."/>
            <person name="Armbrust E.V."/>
            <person name="Green B.R."/>
            <person name="Van de Peer Y."/>
            <person name="Grigoriev I.V."/>
        </authorList>
    </citation>
    <scope>NUCLEOTIDE SEQUENCE [LARGE SCALE GENOMIC DNA]</scope>
    <source>
        <strain evidence="2 3">CCMP1335</strain>
    </source>
</reference>
<evidence type="ECO:0000313" key="2">
    <source>
        <dbReference type="EMBL" id="ACI64373.1"/>
    </source>
</evidence>
<dbReference type="EMBL" id="CP001159">
    <property type="protein sequence ID" value="ACI64373.1"/>
    <property type="molecule type" value="Genomic_DNA"/>
</dbReference>
<feature type="compositionally biased region" description="Polar residues" evidence="1">
    <location>
        <begin position="1"/>
        <end position="10"/>
    </location>
</feature>
<dbReference type="HOGENOM" id="CLU_691696_0_0_1"/>
<feature type="compositionally biased region" description="Low complexity" evidence="1">
    <location>
        <begin position="35"/>
        <end position="69"/>
    </location>
</feature>
<accession>B5YM95</accession>
<dbReference type="KEGG" id="tps:THAPS_25441"/>
<keyword evidence="3" id="KW-1185">Reference proteome</keyword>
<gene>
    <name evidence="2" type="ORF">THAPS_25441</name>
</gene>
<evidence type="ECO:0000313" key="3">
    <source>
        <dbReference type="Proteomes" id="UP000001449"/>
    </source>
</evidence>
<proteinExistence type="predicted"/>
<feature type="compositionally biased region" description="Polar residues" evidence="1">
    <location>
        <begin position="18"/>
        <end position="30"/>
    </location>
</feature>
<sequence>MPLHRQSTSPMMKRAHPSWTSRLNDAANGNHTKRSSSSSLSSGSAKSKSSASSTSSSWSSTYSSSSATNNKNNGYISKFNLPPINPISIPLINPSSTMIPLSLPTAQSRFMEGVMKDVRGRVSRDAVDRNGSDGRAGKRIKLHHDESESLLNDASSKAVVSASKLKTATHSSTTNTTSAASSSTTNYLSARTSILQEMEHYSKIAQIVASPGGMISIWNKAFTNITHPTFASSSDSSSPASIHRQQLPLTIFELLDPTSLKHMYRMLALALHEDVVVADVDTSSSPSDEKSDDGSGKKTSHLAITLLCKKFRGSDTRYNITIIFMDDDSPMKRCFFGVLTPSSPSGHHGNKDEATVNCIAPSVLSDDSDNASPAPSLPTGKILRVGDDLLCQLLQSSGK</sequence>
<dbReference type="InParanoid" id="B5YM95"/>
<organism evidence="2 3">
    <name type="scientific">Thalassiosira pseudonana</name>
    <name type="common">Marine diatom</name>
    <name type="synonym">Cyclotella nana</name>
    <dbReference type="NCBI Taxonomy" id="35128"/>
    <lineage>
        <taxon>Eukaryota</taxon>
        <taxon>Sar</taxon>
        <taxon>Stramenopiles</taxon>
        <taxon>Ochrophyta</taxon>
        <taxon>Bacillariophyta</taxon>
        <taxon>Coscinodiscophyceae</taxon>
        <taxon>Thalassiosirophycidae</taxon>
        <taxon>Thalassiosirales</taxon>
        <taxon>Thalassiosiraceae</taxon>
        <taxon>Thalassiosira</taxon>
    </lineage>
</organism>
<dbReference type="AlphaFoldDB" id="B5YM95"/>
<dbReference type="RefSeq" id="XP_002295656.1">
    <property type="nucleotide sequence ID" value="XM_002295620.1"/>
</dbReference>
<name>B5YM95_THAPS</name>
<dbReference type="eggNOG" id="ENOG502TB2M">
    <property type="taxonomic scope" value="Eukaryota"/>
</dbReference>
<dbReference type="GeneID" id="7450910"/>
<dbReference type="Proteomes" id="UP000001449">
    <property type="component" value="Chromosome 18"/>
</dbReference>
<feature type="region of interest" description="Disordered" evidence="1">
    <location>
        <begin position="1"/>
        <end position="69"/>
    </location>
</feature>
<reference evidence="2 3" key="1">
    <citation type="journal article" date="2004" name="Science">
        <title>The genome of the diatom Thalassiosira pseudonana: ecology, evolution, and metabolism.</title>
        <authorList>
            <person name="Armbrust E.V."/>
            <person name="Berges J.A."/>
            <person name="Bowler C."/>
            <person name="Green B.R."/>
            <person name="Martinez D."/>
            <person name="Putnam N.H."/>
            <person name="Zhou S."/>
            <person name="Allen A.E."/>
            <person name="Apt K.E."/>
            <person name="Bechner M."/>
            <person name="Brzezinski M.A."/>
            <person name="Chaal B.K."/>
            <person name="Chiovitti A."/>
            <person name="Davis A.K."/>
            <person name="Demarest M.S."/>
            <person name="Detter J.C."/>
            <person name="Glavina T."/>
            <person name="Goodstein D."/>
            <person name="Hadi M.Z."/>
            <person name="Hellsten U."/>
            <person name="Hildebrand M."/>
            <person name="Jenkins B.D."/>
            <person name="Jurka J."/>
            <person name="Kapitonov V.V."/>
            <person name="Kroger N."/>
            <person name="Lau W.W."/>
            <person name="Lane T.W."/>
            <person name="Larimer F.W."/>
            <person name="Lippmeier J.C."/>
            <person name="Lucas S."/>
            <person name="Medina M."/>
            <person name="Montsant A."/>
            <person name="Obornik M."/>
            <person name="Parker M.S."/>
            <person name="Palenik B."/>
            <person name="Pazour G.J."/>
            <person name="Richardson P.M."/>
            <person name="Rynearson T.A."/>
            <person name="Saito M.A."/>
            <person name="Schwartz D.C."/>
            <person name="Thamatrakoln K."/>
            <person name="Valentin K."/>
            <person name="Vardi A."/>
            <person name="Wilkerson F.P."/>
            <person name="Rokhsar D.S."/>
        </authorList>
    </citation>
    <scope>NUCLEOTIDE SEQUENCE [LARGE SCALE GENOMIC DNA]</scope>
    <source>
        <strain evidence="2 3">CCMP1335</strain>
    </source>
</reference>
<protein>
    <submittedName>
        <fullName evidence="2">Uncharacterized protein</fullName>
    </submittedName>
</protein>